<evidence type="ECO:0000313" key="1">
    <source>
        <dbReference type="EMBL" id="SUZ13314.1"/>
    </source>
</evidence>
<dbReference type="AlphaFoldDB" id="A0A381LHD1"/>
<organism evidence="1">
    <name type="scientific">Blumeria graminis f. sp. tritici 96224</name>
    <dbReference type="NCBI Taxonomy" id="1268274"/>
    <lineage>
        <taxon>Eukaryota</taxon>
        <taxon>Fungi</taxon>
        <taxon>Dikarya</taxon>
        <taxon>Ascomycota</taxon>
        <taxon>Pezizomycotina</taxon>
        <taxon>Leotiomycetes</taxon>
        <taxon>Erysiphales</taxon>
        <taxon>Erysiphaceae</taxon>
        <taxon>Blumeria</taxon>
    </lineage>
</organism>
<accession>A0A381LHD1</accession>
<name>A0A381LHD1_BLUGR</name>
<dbReference type="EMBL" id="UIGY01000231">
    <property type="protein sequence ID" value="SUZ13314.1"/>
    <property type="molecule type" value="Genomic_DNA"/>
</dbReference>
<dbReference type="OrthoDB" id="366214at2759"/>
<proteinExistence type="predicted"/>
<gene>
    <name evidence="1" type="ORF">BGT96224V2_LOCUS6517</name>
</gene>
<protein>
    <submittedName>
        <fullName evidence="1">Bgt-5294-2</fullName>
    </submittedName>
</protein>
<sequence length="77" mass="8684">MKANVWEFCGLDVAKDMDAALEQNRPEIEPLLAQYAFKKGSKLGDDLIEIVNAENRWQAYGGSAPMMSTPNWRKPLN</sequence>
<reference evidence="1" key="1">
    <citation type="submission" date="2018-07" db="EMBL/GenBank/DDBJ databases">
        <authorList>
            <person name="Quirk P.G."/>
            <person name="Krulwich T.A."/>
        </authorList>
    </citation>
    <scope>NUCLEOTIDE SEQUENCE</scope>
    <source>
        <strain evidence="1">96224</strain>
    </source>
</reference>